<name>A0A4R8IN53_9GAMM</name>
<protein>
    <submittedName>
        <fullName evidence="1">Uncharacterized protein</fullName>
    </submittedName>
</protein>
<dbReference type="AlphaFoldDB" id="A0A4R8IN53"/>
<dbReference type="EMBL" id="SOQX01000005">
    <property type="protein sequence ID" value="TDY00540.1"/>
    <property type="molecule type" value="Genomic_DNA"/>
</dbReference>
<gene>
    <name evidence="1" type="ORF">EDC23_2043</name>
</gene>
<keyword evidence="2" id="KW-1185">Reference proteome</keyword>
<reference evidence="1 2" key="1">
    <citation type="submission" date="2019-03" db="EMBL/GenBank/DDBJ databases">
        <title>Genomic Encyclopedia of Type Strains, Phase IV (KMG-IV): sequencing the most valuable type-strain genomes for metagenomic binning, comparative biology and taxonomic classification.</title>
        <authorList>
            <person name="Goeker M."/>
        </authorList>
    </citation>
    <scope>NUCLEOTIDE SEQUENCE [LARGE SCALE GENOMIC DNA]</scope>
    <source>
        <strain evidence="1 2">DSM 16326</strain>
    </source>
</reference>
<dbReference type="Proteomes" id="UP000294914">
    <property type="component" value="Unassembled WGS sequence"/>
</dbReference>
<organism evidence="1 2">
    <name type="scientific">Thiohalophilus thiocyanatoxydans</name>
    <dbReference type="NCBI Taxonomy" id="381308"/>
    <lineage>
        <taxon>Bacteria</taxon>
        <taxon>Pseudomonadati</taxon>
        <taxon>Pseudomonadota</taxon>
        <taxon>Gammaproteobacteria</taxon>
        <taxon>Thiohalomonadales</taxon>
        <taxon>Thiohalophilaceae</taxon>
        <taxon>Thiohalophilus</taxon>
    </lineage>
</organism>
<comment type="caution">
    <text evidence="1">The sequence shown here is derived from an EMBL/GenBank/DDBJ whole genome shotgun (WGS) entry which is preliminary data.</text>
</comment>
<evidence type="ECO:0000313" key="1">
    <source>
        <dbReference type="EMBL" id="TDY00540.1"/>
    </source>
</evidence>
<evidence type="ECO:0000313" key="2">
    <source>
        <dbReference type="Proteomes" id="UP000294914"/>
    </source>
</evidence>
<sequence length="95" mass="11028">MRKKTATNPKKMLARHDKLVHSEDVKVVSHVQREEGEWIINTVMIEGVDVPFRYKRKKKYKDLSGARVNLTYYPDQISVAGIQMEVMSVVRIKIA</sequence>
<proteinExistence type="predicted"/>
<accession>A0A4R8IN53</accession>